<proteinExistence type="inferred from homology"/>
<keyword evidence="3 14" id="KW-0813">Transport</keyword>
<keyword evidence="19" id="KW-1185">Reference proteome</keyword>
<evidence type="ECO:0000256" key="15">
    <source>
        <dbReference type="RuleBase" id="RU003357"/>
    </source>
</evidence>
<name>A0A963Z6R8_9PROT</name>
<dbReference type="Pfam" id="PF07715">
    <property type="entry name" value="Plug"/>
    <property type="match status" value="1"/>
</dbReference>
<dbReference type="Gene3D" id="2.40.170.20">
    <property type="entry name" value="TonB-dependent receptor, beta-barrel domain"/>
    <property type="match status" value="1"/>
</dbReference>
<dbReference type="AlphaFoldDB" id="A0A963Z6R8"/>
<keyword evidence="13 14" id="KW-0998">Cell outer membrane</keyword>
<dbReference type="CDD" id="cd01347">
    <property type="entry name" value="ligand_gated_channel"/>
    <property type="match status" value="1"/>
</dbReference>
<feature type="transmembrane region" description="Helical" evidence="16">
    <location>
        <begin position="20"/>
        <end position="40"/>
    </location>
</feature>
<keyword evidence="6 14" id="KW-0812">Transmembrane</keyword>
<evidence type="ECO:0000259" key="17">
    <source>
        <dbReference type="SMART" id="SM00965"/>
    </source>
</evidence>
<dbReference type="InterPro" id="IPR036942">
    <property type="entry name" value="Beta-barrel_TonB_sf"/>
</dbReference>
<dbReference type="NCBIfam" id="TIGR01783">
    <property type="entry name" value="TonB-siderophor"/>
    <property type="match status" value="1"/>
</dbReference>
<sequence length="826" mass="89795">MTDVNSLSKTGRSIALERRWIGRLMATTMLVMAGVSAASAQTAQSGLANATTEAPSARLSFAIPRQSLDAALAAYSQATHLQVLVPGELTRGVLSPGVTGSMSAQDGLRHLLAGTGLMPTVVNAQTISVEKIPTDDPSAINLPPVQVTGHEGVGNGGYGRVSGFVAHSSSTATKTNTPLIETPQSVVVITRDQMNSQGNVQDIRGILRYAPGTYISDDNDERIETLLVRGFQPDQYLDGLKLLSGTFSSLKVDPYMLQEADLLEGPSSVLYGEGSPGGLLNMVSKRPTDEPLHDVQIQAGTGNRFEGAFDLSGPLNDSGTLLYRLTGLARTEQPDVNHMTEQRIDISPALTWRPDADTSLTILTNYLHDPKGGFYDLLPYEGTLIPTPTGTISQSLYPGQPDFYNLDREQFSVGYDFEHRFNSIWKVSQNARYIYQNLAYSEVQPISLQANGQTLNTVPYVDNEHDGAFTVDNEAQARFSTGPLAHTLLLGVDYQRQMLDTMSRYSSASQYVIPLDINDPDYNQTVLVPPVSTDNYQQLNQIGAYAQDQIKFGRWSFLMAGREDWASTQTQNYLTGVTTNQFARAFTGHLGLTYLFDNGFAPYVSYSTSFQPTSGTDYSGAAFKPTTGKQEEVGVKYHPPGINALITVAAFNLLEDNVLTTDPDHANYNVQTGQVRSRGLEISGVTSLTSGLSLRASYTHLDSDITSANNGTQGNQLADTPNNMASIWSDYTIQSHRFAGFGFGGGVKYMGTSYAANTNTYKIPDYFIVDTVLHYDLSGLGSDLKGAKLALNAYNLFNNQYVSYCSAVGCRWGVGRSVLVTLDYQW</sequence>
<evidence type="ECO:0000256" key="14">
    <source>
        <dbReference type="PROSITE-ProRule" id="PRU01360"/>
    </source>
</evidence>
<organism evidence="18 19">
    <name type="scientific">Acidisoma cellulosilyticum</name>
    <dbReference type="NCBI Taxonomy" id="2802395"/>
    <lineage>
        <taxon>Bacteria</taxon>
        <taxon>Pseudomonadati</taxon>
        <taxon>Pseudomonadota</taxon>
        <taxon>Alphaproteobacteria</taxon>
        <taxon>Acetobacterales</taxon>
        <taxon>Acidocellaceae</taxon>
        <taxon>Acidisoma</taxon>
    </lineage>
</organism>
<dbReference type="EMBL" id="JAESVA010000014">
    <property type="protein sequence ID" value="MCB8883596.1"/>
    <property type="molecule type" value="Genomic_DNA"/>
</dbReference>
<dbReference type="GO" id="GO:0038023">
    <property type="term" value="F:signaling receptor activity"/>
    <property type="evidence" value="ECO:0007669"/>
    <property type="project" value="InterPro"/>
</dbReference>
<dbReference type="FunFam" id="2.40.170.20:FF:000005">
    <property type="entry name" value="TonB-dependent siderophore receptor"/>
    <property type="match status" value="1"/>
</dbReference>
<keyword evidence="8" id="KW-0408">Iron</keyword>
<evidence type="ECO:0000256" key="1">
    <source>
        <dbReference type="ARBA" id="ARBA00004571"/>
    </source>
</evidence>
<evidence type="ECO:0000256" key="12">
    <source>
        <dbReference type="ARBA" id="ARBA00023170"/>
    </source>
</evidence>
<evidence type="ECO:0000256" key="13">
    <source>
        <dbReference type="ARBA" id="ARBA00023237"/>
    </source>
</evidence>
<evidence type="ECO:0000256" key="10">
    <source>
        <dbReference type="ARBA" id="ARBA00023077"/>
    </source>
</evidence>
<evidence type="ECO:0000256" key="5">
    <source>
        <dbReference type="ARBA" id="ARBA00022496"/>
    </source>
</evidence>
<dbReference type="GO" id="GO:0009279">
    <property type="term" value="C:cell outer membrane"/>
    <property type="evidence" value="ECO:0007669"/>
    <property type="project" value="UniProtKB-SubCell"/>
</dbReference>
<dbReference type="InterPro" id="IPR011662">
    <property type="entry name" value="Secretin/TonB_short_N"/>
</dbReference>
<dbReference type="Gene3D" id="2.170.130.10">
    <property type="entry name" value="TonB-dependent receptor, plug domain"/>
    <property type="match status" value="1"/>
</dbReference>
<keyword evidence="4 14" id="KW-1134">Transmembrane beta strand</keyword>
<dbReference type="InterPro" id="IPR010105">
    <property type="entry name" value="TonB_sidphr_rcpt"/>
</dbReference>
<evidence type="ECO:0000256" key="6">
    <source>
        <dbReference type="ARBA" id="ARBA00022692"/>
    </source>
</evidence>
<evidence type="ECO:0000256" key="2">
    <source>
        <dbReference type="ARBA" id="ARBA00009810"/>
    </source>
</evidence>
<evidence type="ECO:0000256" key="11">
    <source>
        <dbReference type="ARBA" id="ARBA00023136"/>
    </source>
</evidence>
<evidence type="ECO:0000313" key="19">
    <source>
        <dbReference type="Proteomes" id="UP000721844"/>
    </source>
</evidence>
<keyword evidence="5" id="KW-0410">Iron transport</keyword>
<dbReference type="PANTHER" id="PTHR32552">
    <property type="entry name" value="FERRICHROME IRON RECEPTOR-RELATED"/>
    <property type="match status" value="1"/>
</dbReference>
<dbReference type="SMART" id="SM00965">
    <property type="entry name" value="STN"/>
    <property type="match status" value="1"/>
</dbReference>
<dbReference type="InterPro" id="IPR037066">
    <property type="entry name" value="Plug_dom_sf"/>
</dbReference>
<comment type="subcellular location">
    <subcellularLocation>
        <location evidence="1 14">Cell outer membrane</location>
        <topology evidence="1 14">Multi-pass membrane protein</topology>
    </subcellularLocation>
</comment>
<dbReference type="InterPro" id="IPR039426">
    <property type="entry name" value="TonB-dep_rcpt-like"/>
</dbReference>
<dbReference type="GO" id="GO:0015344">
    <property type="term" value="F:siderophore uptake transmembrane transporter activity"/>
    <property type="evidence" value="ECO:0007669"/>
    <property type="project" value="TreeGrafter"/>
</dbReference>
<evidence type="ECO:0000256" key="16">
    <source>
        <dbReference type="SAM" id="Phobius"/>
    </source>
</evidence>
<keyword evidence="11 14" id="KW-0472">Membrane</keyword>
<dbReference type="InterPro" id="IPR000531">
    <property type="entry name" value="Beta-barrel_TonB"/>
</dbReference>
<dbReference type="RefSeq" id="WP_227310253.1">
    <property type="nucleotide sequence ID" value="NZ_JAESVA010000014.1"/>
</dbReference>
<feature type="domain" description="Secretin/TonB short N-terminal" evidence="17">
    <location>
        <begin position="81"/>
        <end position="132"/>
    </location>
</feature>
<dbReference type="PROSITE" id="PS52016">
    <property type="entry name" value="TONB_DEPENDENT_REC_3"/>
    <property type="match status" value="1"/>
</dbReference>
<evidence type="ECO:0000256" key="4">
    <source>
        <dbReference type="ARBA" id="ARBA00022452"/>
    </source>
</evidence>
<keyword evidence="12 18" id="KW-0675">Receptor</keyword>
<dbReference type="FunFam" id="2.170.130.10:FF:000001">
    <property type="entry name" value="Catecholate siderophore TonB-dependent receptor"/>
    <property type="match status" value="1"/>
</dbReference>
<evidence type="ECO:0000256" key="9">
    <source>
        <dbReference type="ARBA" id="ARBA00023065"/>
    </source>
</evidence>
<dbReference type="Pfam" id="PF00593">
    <property type="entry name" value="TonB_dep_Rec_b-barrel"/>
    <property type="match status" value="1"/>
</dbReference>
<dbReference type="PANTHER" id="PTHR32552:SF68">
    <property type="entry name" value="FERRICHROME OUTER MEMBRANE TRANSPORTER_PHAGE RECEPTOR"/>
    <property type="match status" value="1"/>
</dbReference>
<dbReference type="GO" id="GO:0015891">
    <property type="term" value="P:siderophore transport"/>
    <property type="evidence" value="ECO:0007669"/>
    <property type="project" value="InterPro"/>
</dbReference>
<keyword evidence="10 15" id="KW-0798">TonB box</keyword>
<keyword evidence="16" id="KW-1133">Transmembrane helix</keyword>
<comment type="caution">
    <text evidence="18">The sequence shown here is derived from an EMBL/GenBank/DDBJ whole genome shotgun (WGS) entry which is preliminary data.</text>
</comment>
<evidence type="ECO:0000256" key="7">
    <source>
        <dbReference type="ARBA" id="ARBA00022729"/>
    </source>
</evidence>
<accession>A0A963Z6R8</accession>
<evidence type="ECO:0000256" key="8">
    <source>
        <dbReference type="ARBA" id="ARBA00023004"/>
    </source>
</evidence>
<evidence type="ECO:0000256" key="3">
    <source>
        <dbReference type="ARBA" id="ARBA00022448"/>
    </source>
</evidence>
<reference evidence="18 19" key="1">
    <citation type="journal article" date="2021" name="Microorganisms">
        <title>Acidisoma silvae sp. nov. and Acidisomacellulosilytica sp. nov., Two Acidophilic Bacteria Isolated from Decaying Wood, Hydrolyzing Cellulose and Producing Poly-3-hydroxybutyrate.</title>
        <authorList>
            <person name="Mieszkin S."/>
            <person name="Pouder E."/>
            <person name="Uroz S."/>
            <person name="Simon-Colin C."/>
            <person name="Alain K."/>
        </authorList>
    </citation>
    <scope>NUCLEOTIDE SEQUENCE [LARGE SCALE GENOMIC DNA]</scope>
    <source>
        <strain evidence="18 19">HW T5.17</strain>
    </source>
</reference>
<comment type="similarity">
    <text evidence="2 14 15">Belongs to the TonB-dependent receptor family.</text>
</comment>
<dbReference type="Gene3D" id="3.55.50.30">
    <property type="match status" value="1"/>
</dbReference>
<dbReference type="InterPro" id="IPR012910">
    <property type="entry name" value="Plug_dom"/>
</dbReference>
<dbReference type="SUPFAM" id="SSF56935">
    <property type="entry name" value="Porins"/>
    <property type="match status" value="1"/>
</dbReference>
<evidence type="ECO:0000313" key="18">
    <source>
        <dbReference type="EMBL" id="MCB8883596.1"/>
    </source>
</evidence>
<keyword evidence="7" id="KW-0732">Signal</keyword>
<gene>
    <name evidence="18" type="ORF">ACELLULO517_25330</name>
</gene>
<dbReference type="Proteomes" id="UP000721844">
    <property type="component" value="Unassembled WGS sequence"/>
</dbReference>
<protein>
    <submittedName>
        <fullName evidence="18">TonB-dependent siderophore receptor</fullName>
    </submittedName>
</protein>
<keyword evidence="9" id="KW-0406">Ion transport</keyword>